<feature type="active site" description="Acyl-ester intermediate" evidence="2">
    <location>
        <position position="238"/>
    </location>
</feature>
<dbReference type="PIRSF" id="PIRSF001221">
    <property type="entry name" value="Amidase_fungi"/>
    <property type="match status" value="1"/>
</dbReference>
<comment type="similarity">
    <text evidence="1">Belongs to the amidase family.</text>
</comment>
<keyword evidence="6" id="KW-1185">Reference proteome</keyword>
<proteinExistence type="inferred from homology"/>
<dbReference type="PROSITE" id="PS00571">
    <property type="entry name" value="AMIDASES"/>
    <property type="match status" value="1"/>
</dbReference>
<dbReference type="OrthoDB" id="6428749at2759"/>
<dbReference type="SUPFAM" id="SSF75304">
    <property type="entry name" value="Amidase signature (AS) enzymes"/>
    <property type="match status" value="1"/>
</dbReference>
<dbReference type="EMBL" id="OU900105">
    <property type="protein sequence ID" value="CAH1161690.1"/>
    <property type="molecule type" value="Genomic_DNA"/>
</dbReference>
<dbReference type="Gene3D" id="3.90.1300.10">
    <property type="entry name" value="Amidase signature (AS) domain"/>
    <property type="match status" value="1"/>
</dbReference>
<feature type="transmembrane region" description="Helical" evidence="3">
    <location>
        <begin position="20"/>
        <end position="42"/>
    </location>
</feature>
<keyword evidence="3" id="KW-0472">Membrane</keyword>
<gene>
    <name evidence="5" type="ORF">PHYEVI_LOCUS3241</name>
</gene>
<keyword evidence="3" id="KW-1133">Transmembrane helix</keyword>
<feature type="domain" description="Amidase" evidence="4">
    <location>
        <begin position="78"/>
        <end position="511"/>
    </location>
</feature>
<dbReference type="PANTHER" id="PTHR43372">
    <property type="entry name" value="FATTY-ACID AMIDE HYDROLASE"/>
    <property type="match status" value="1"/>
</dbReference>
<dbReference type="PANTHER" id="PTHR43372:SF1">
    <property type="entry name" value="LD38433P"/>
    <property type="match status" value="1"/>
</dbReference>
<dbReference type="InterPro" id="IPR023631">
    <property type="entry name" value="Amidase_dom"/>
</dbReference>
<feature type="active site" description="Charge relay system" evidence="2">
    <location>
        <position position="214"/>
    </location>
</feature>
<dbReference type="InterPro" id="IPR052739">
    <property type="entry name" value="FAAH2"/>
</dbReference>
<protein>
    <recommendedName>
        <fullName evidence="4">Amidase domain-containing protein</fullName>
    </recommendedName>
</protein>
<dbReference type="GO" id="GO:0012505">
    <property type="term" value="C:endomembrane system"/>
    <property type="evidence" value="ECO:0007669"/>
    <property type="project" value="TreeGrafter"/>
</dbReference>
<evidence type="ECO:0000256" key="1">
    <source>
        <dbReference type="ARBA" id="ARBA00009199"/>
    </source>
</evidence>
<dbReference type="InterPro" id="IPR020556">
    <property type="entry name" value="Amidase_CS"/>
</dbReference>
<evidence type="ECO:0000256" key="3">
    <source>
        <dbReference type="SAM" id="Phobius"/>
    </source>
</evidence>
<dbReference type="AlphaFoldDB" id="A0A9P0DPM4"/>
<evidence type="ECO:0000313" key="5">
    <source>
        <dbReference type="EMBL" id="CAH1161690.1"/>
    </source>
</evidence>
<name>A0A9P0DPM4_PHYSR</name>
<dbReference type="InterPro" id="IPR036928">
    <property type="entry name" value="AS_sf"/>
</dbReference>
<dbReference type="Pfam" id="PF01425">
    <property type="entry name" value="Amidase"/>
    <property type="match status" value="1"/>
</dbReference>
<evidence type="ECO:0000259" key="4">
    <source>
        <dbReference type="Pfam" id="PF01425"/>
    </source>
</evidence>
<keyword evidence="3" id="KW-0812">Transmembrane</keyword>
<reference evidence="5" key="1">
    <citation type="submission" date="2022-01" db="EMBL/GenBank/DDBJ databases">
        <authorList>
            <person name="King R."/>
        </authorList>
    </citation>
    <scope>NUCLEOTIDE SEQUENCE</scope>
</reference>
<evidence type="ECO:0000313" key="6">
    <source>
        <dbReference type="Proteomes" id="UP001153712"/>
    </source>
</evidence>
<organism evidence="5 6">
    <name type="scientific">Phyllotreta striolata</name>
    <name type="common">Striped flea beetle</name>
    <name type="synonym">Crioceris striolata</name>
    <dbReference type="NCBI Taxonomy" id="444603"/>
    <lineage>
        <taxon>Eukaryota</taxon>
        <taxon>Metazoa</taxon>
        <taxon>Ecdysozoa</taxon>
        <taxon>Arthropoda</taxon>
        <taxon>Hexapoda</taxon>
        <taxon>Insecta</taxon>
        <taxon>Pterygota</taxon>
        <taxon>Neoptera</taxon>
        <taxon>Endopterygota</taxon>
        <taxon>Coleoptera</taxon>
        <taxon>Polyphaga</taxon>
        <taxon>Cucujiformia</taxon>
        <taxon>Chrysomeloidea</taxon>
        <taxon>Chrysomelidae</taxon>
        <taxon>Galerucinae</taxon>
        <taxon>Alticini</taxon>
        <taxon>Phyllotreta</taxon>
    </lineage>
</organism>
<evidence type="ECO:0000256" key="2">
    <source>
        <dbReference type="PIRSR" id="PIRSR001221-1"/>
    </source>
</evidence>
<feature type="active site" description="Charge relay system" evidence="2">
    <location>
        <position position="139"/>
    </location>
</feature>
<sequence>MSDSREVQPKRPASPFKTVLLKLFLCVRFYLDLLIDYIFGYFNDSKRIYIKKCTDPIIMQSATSLAKKIRNRELKSEEVVQAYVNRIKEVNPIINALVDSRYEAALEEARQIDKDIQDGTIKDTDFQDRPFLGVPFTTKESTAVEGLSFTFGIIKRKGKKAPYDADYVALIKRAGAICLGVTNVPQLNLWQETHNPIYGITNNPYNTTRNVGGSSGGEASLLAAGGTSISLGTDIGGSIRIPAFMCGVFGHKPTSHLISTKGITFRKGDEGETMVNTGPLTRKAEDLTAVLKILVSDSGDRLKLDEPVHIPNVRISYVSNPKDPTVSPFRDDTKNCLLRAVNHFEEICNTPPEAVEFEGTKFAGKLWKYWMSQESGVDFMKDITDRTGEARPVIDTIKHFTVGSDYTTSTIFNFINKLLPMPKKEWAESETEKLKKQLLEKLGDNGVLLYPSAPFPASYHHASYLRPWNFHFFVIWNVLKFPVTQVPMGLSKDGLPVGIQVVAAPYQDHLCIAVAKELEKAFGGYVPPFETS</sequence>
<dbReference type="Proteomes" id="UP001153712">
    <property type="component" value="Chromosome 12"/>
</dbReference>
<accession>A0A9P0DPM4</accession>